<dbReference type="EMBL" id="ARYL01000060">
    <property type="protein sequence ID" value="KDA00340.1"/>
    <property type="molecule type" value="Genomic_DNA"/>
</dbReference>
<reference evidence="1 2" key="1">
    <citation type="journal article" date="2014" name="Antonie Van Leeuwenhoek">
        <title>Hyphomonas beringensis sp. nov. and Hyphomonas chukchiensis sp. nov., isolated from surface seawater of the Bering Sea and Chukchi Sea.</title>
        <authorList>
            <person name="Li C."/>
            <person name="Lai Q."/>
            <person name="Li G."/>
            <person name="Dong C."/>
            <person name="Wang J."/>
            <person name="Liao Y."/>
            <person name="Shao Z."/>
        </authorList>
    </citation>
    <scope>NUCLEOTIDE SEQUENCE [LARGE SCALE GENOMIC DNA]</scope>
    <source>
        <strain evidence="1 2">SCH89</strain>
    </source>
</reference>
<dbReference type="eggNOG" id="COG0438">
    <property type="taxonomic scope" value="Bacteria"/>
</dbReference>
<dbReference type="SUPFAM" id="SSF53756">
    <property type="entry name" value="UDP-Glycosyltransferase/glycogen phosphorylase"/>
    <property type="match status" value="1"/>
</dbReference>
<organism evidence="1 2">
    <name type="scientific">Hyphomonas oceanitis SCH89</name>
    <dbReference type="NCBI Taxonomy" id="1280953"/>
    <lineage>
        <taxon>Bacteria</taxon>
        <taxon>Pseudomonadati</taxon>
        <taxon>Pseudomonadota</taxon>
        <taxon>Alphaproteobacteria</taxon>
        <taxon>Hyphomonadales</taxon>
        <taxon>Hyphomonadaceae</taxon>
        <taxon>Hyphomonas</taxon>
    </lineage>
</organism>
<dbReference type="Gene3D" id="3.40.50.2000">
    <property type="entry name" value="Glycogen Phosphorylase B"/>
    <property type="match status" value="1"/>
</dbReference>
<keyword evidence="1" id="KW-0808">Transferase</keyword>
<evidence type="ECO:0000313" key="2">
    <source>
        <dbReference type="Proteomes" id="UP000024942"/>
    </source>
</evidence>
<dbReference type="STRING" id="1280953.HOC_19471"/>
<dbReference type="PANTHER" id="PTHR46401:SF9">
    <property type="entry name" value="MANNOSYLTRANSFERASE A"/>
    <property type="match status" value="1"/>
</dbReference>
<dbReference type="Pfam" id="PF13692">
    <property type="entry name" value="Glyco_trans_1_4"/>
    <property type="match status" value="1"/>
</dbReference>
<dbReference type="PATRIC" id="fig|1280953.3.peg.3888"/>
<name>A0A059G2E8_9PROT</name>
<dbReference type="PANTHER" id="PTHR46401">
    <property type="entry name" value="GLYCOSYLTRANSFERASE WBBK-RELATED"/>
    <property type="match status" value="1"/>
</dbReference>
<protein>
    <submittedName>
        <fullName evidence="1">Glycosyltransferase WbpX</fullName>
    </submittedName>
</protein>
<accession>A0A059G2E8</accession>
<dbReference type="AlphaFoldDB" id="A0A059G2E8"/>
<comment type="caution">
    <text evidence="1">The sequence shown here is derived from an EMBL/GenBank/DDBJ whole genome shotgun (WGS) entry which is preliminary data.</text>
</comment>
<sequence>MRYASDTFVEEIALNSKSAVISCGLDWDHKDMRTIYNLKKRDGFRYLAVVYDLIPVTYPHFVVPGYDSLLRDYIGELVWLADKCFCISETTRQDLMNYAAENGLQDLDAVAFPLGNDLPKAKSDADVTSPTVELPRRLANKRFALFVSTIEPRKNHRVLYEAWDRCVREGRVDPREHCLVFVGRQGWGSDDLVREIGANPATKSSIMLLNHVTDEMLGELYRQCAFGLFPSHYEGYGLPLAELLLAGKASFASNAGALSEIGGDLVVRLDPKDTLAWADCLSRAMTDVAYVGELAARVKSDFRPTIWKDAAQEFFAKVGESATP</sequence>
<proteinExistence type="predicted"/>
<keyword evidence="2" id="KW-1185">Reference proteome</keyword>
<gene>
    <name evidence="1" type="ORF">HOC_19471</name>
</gene>
<evidence type="ECO:0000313" key="1">
    <source>
        <dbReference type="EMBL" id="KDA00340.1"/>
    </source>
</evidence>
<dbReference type="Proteomes" id="UP000024942">
    <property type="component" value="Unassembled WGS sequence"/>
</dbReference>
<dbReference type="GO" id="GO:0016757">
    <property type="term" value="F:glycosyltransferase activity"/>
    <property type="evidence" value="ECO:0007669"/>
    <property type="project" value="TreeGrafter"/>
</dbReference>